<sequence length="50" mass="6024">KTLYKVFFTRVLLANRIVTLIKKPNLVYLKVYRYKAFAITNDTYRGKLRL</sequence>
<evidence type="ECO:0000313" key="2">
    <source>
        <dbReference type="Proteomes" id="UP000016934"/>
    </source>
</evidence>
<keyword evidence="2" id="KW-1185">Reference proteome</keyword>
<reference evidence="2" key="2">
    <citation type="journal article" date="2013" name="PLoS Genet.">
        <title>Comparative genome structure, secondary metabolite, and effector coding capacity across Cochliobolus pathogens.</title>
        <authorList>
            <person name="Condon B.J."/>
            <person name="Leng Y."/>
            <person name="Wu D."/>
            <person name="Bushley K.E."/>
            <person name="Ohm R.A."/>
            <person name="Otillar R."/>
            <person name="Martin J."/>
            <person name="Schackwitz W."/>
            <person name="Grimwood J."/>
            <person name="MohdZainudin N."/>
            <person name="Xue C."/>
            <person name="Wang R."/>
            <person name="Manning V.A."/>
            <person name="Dhillon B."/>
            <person name="Tu Z.J."/>
            <person name="Steffenson B.J."/>
            <person name="Salamov A."/>
            <person name="Sun H."/>
            <person name="Lowry S."/>
            <person name="LaButti K."/>
            <person name="Han J."/>
            <person name="Copeland A."/>
            <person name="Lindquist E."/>
            <person name="Barry K."/>
            <person name="Schmutz J."/>
            <person name="Baker S.E."/>
            <person name="Ciuffetti L.M."/>
            <person name="Grigoriev I.V."/>
            <person name="Zhong S."/>
            <person name="Turgeon B.G."/>
        </authorList>
    </citation>
    <scope>NUCLEOTIDE SEQUENCE [LARGE SCALE GENOMIC DNA]</scope>
    <source>
        <strain evidence="2">ND90Pr / ATCC 201652</strain>
    </source>
</reference>
<dbReference type="Proteomes" id="UP000016934">
    <property type="component" value="Unassembled WGS sequence"/>
</dbReference>
<proteinExistence type="predicted"/>
<feature type="non-terminal residue" evidence="1">
    <location>
        <position position="1"/>
    </location>
</feature>
<protein>
    <submittedName>
        <fullName evidence="1">Uncharacterized protein</fullName>
    </submittedName>
</protein>
<dbReference type="KEGG" id="bsc:COCSADRAFT_104287"/>
<dbReference type="OrthoDB" id="3943081at2759"/>
<dbReference type="OMA" id="LVYLKVY"/>
<gene>
    <name evidence="1" type="ORF">COCSADRAFT_104287</name>
</gene>
<dbReference type="GeneID" id="19129901"/>
<accession>M2S786</accession>
<name>M2S786_COCSN</name>
<dbReference type="HOGENOM" id="CLU_3129697_0_0_1"/>
<evidence type="ECO:0000313" key="1">
    <source>
        <dbReference type="EMBL" id="EMD58235.1"/>
    </source>
</evidence>
<dbReference type="EMBL" id="KB445659">
    <property type="protein sequence ID" value="EMD58235.1"/>
    <property type="molecule type" value="Genomic_DNA"/>
</dbReference>
<dbReference type="RefSeq" id="XP_007706050.1">
    <property type="nucleotide sequence ID" value="XM_007707860.1"/>
</dbReference>
<dbReference type="AlphaFoldDB" id="M2S786"/>
<organism evidence="1 2">
    <name type="scientific">Cochliobolus sativus (strain ND90Pr / ATCC 201652)</name>
    <name type="common">Common root rot and spot blotch fungus</name>
    <name type="synonym">Bipolaris sorokiniana</name>
    <dbReference type="NCBI Taxonomy" id="665912"/>
    <lineage>
        <taxon>Eukaryota</taxon>
        <taxon>Fungi</taxon>
        <taxon>Dikarya</taxon>
        <taxon>Ascomycota</taxon>
        <taxon>Pezizomycotina</taxon>
        <taxon>Dothideomycetes</taxon>
        <taxon>Pleosporomycetidae</taxon>
        <taxon>Pleosporales</taxon>
        <taxon>Pleosporineae</taxon>
        <taxon>Pleosporaceae</taxon>
        <taxon>Bipolaris</taxon>
    </lineage>
</organism>
<reference evidence="1 2" key="1">
    <citation type="journal article" date="2012" name="PLoS Pathog.">
        <title>Diverse lifestyles and strategies of plant pathogenesis encoded in the genomes of eighteen Dothideomycetes fungi.</title>
        <authorList>
            <person name="Ohm R.A."/>
            <person name="Feau N."/>
            <person name="Henrissat B."/>
            <person name="Schoch C.L."/>
            <person name="Horwitz B.A."/>
            <person name="Barry K.W."/>
            <person name="Condon B.J."/>
            <person name="Copeland A.C."/>
            <person name="Dhillon B."/>
            <person name="Glaser F."/>
            <person name="Hesse C.N."/>
            <person name="Kosti I."/>
            <person name="LaButti K."/>
            <person name="Lindquist E.A."/>
            <person name="Lucas S."/>
            <person name="Salamov A.A."/>
            <person name="Bradshaw R.E."/>
            <person name="Ciuffetti L."/>
            <person name="Hamelin R.C."/>
            <person name="Kema G.H.J."/>
            <person name="Lawrence C."/>
            <person name="Scott J.A."/>
            <person name="Spatafora J.W."/>
            <person name="Turgeon B.G."/>
            <person name="de Wit P.J.G.M."/>
            <person name="Zhong S."/>
            <person name="Goodwin S.B."/>
            <person name="Grigoriev I.V."/>
        </authorList>
    </citation>
    <scope>NUCLEOTIDE SEQUENCE [LARGE SCALE GENOMIC DNA]</scope>
    <source>
        <strain evidence="2">ND90Pr / ATCC 201652</strain>
    </source>
</reference>